<evidence type="ECO:0000256" key="1">
    <source>
        <dbReference type="SAM" id="MobiDB-lite"/>
    </source>
</evidence>
<reference evidence="2" key="1">
    <citation type="submission" date="2020-03" db="EMBL/GenBank/DDBJ databases">
        <title>The deep terrestrial virosphere.</title>
        <authorList>
            <person name="Holmfeldt K."/>
            <person name="Nilsson E."/>
            <person name="Simone D."/>
            <person name="Lopez-Fernandez M."/>
            <person name="Wu X."/>
            <person name="de Brujin I."/>
            <person name="Lundin D."/>
            <person name="Andersson A."/>
            <person name="Bertilsson S."/>
            <person name="Dopson M."/>
        </authorList>
    </citation>
    <scope>NUCLEOTIDE SEQUENCE</scope>
    <source>
        <strain evidence="2">MM415B01381</strain>
    </source>
</reference>
<name>A0A6M3IMQ0_9ZZZZ</name>
<feature type="region of interest" description="Disordered" evidence="1">
    <location>
        <begin position="68"/>
        <end position="91"/>
    </location>
</feature>
<sequence length="91" mass="9733">MVVISEIGCTADGGVWVGLLMEVKGEQLKAILPMDAKKAREVRDAMTNAINQGQQWLISGVPPAKFNGGPGVPNIKDYEVNADERDGPNPD</sequence>
<dbReference type="EMBL" id="MT141347">
    <property type="protein sequence ID" value="QJA58930.1"/>
    <property type="molecule type" value="Genomic_DNA"/>
</dbReference>
<protein>
    <submittedName>
        <fullName evidence="2">Uncharacterized protein</fullName>
    </submittedName>
</protein>
<feature type="compositionally biased region" description="Basic and acidic residues" evidence="1">
    <location>
        <begin position="76"/>
        <end position="91"/>
    </location>
</feature>
<evidence type="ECO:0000313" key="2">
    <source>
        <dbReference type="EMBL" id="QJA58930.1"/>
    </source>
</evidence>
<dbReference type="AlphaFoldDB" id="A0A6M3IMQ0"/>
<proteinExistence type="predicted"/>
<accession>A0A6M3IMQ0</accession>
<gene>
    <name evidence="2" type="ORF">MM415B01381_0005</name>
</gene>
<organism evidence="2">
    <name type="scientific">viral metagenome</name>
    <dbReference type="NCBI Taxonomy" id="1070528"/>
    <lineage>
        <taxon>unclassified sequences</taxon>
        <taxon>metagenomes</taxon>
        <taxon>organismal metagenomes</taxon>
    </lineage>
</organism>